<evidence type="ECO:0000259" key="2">
    <source>
        <dbReference type="Pfam" id="PF00144"/>
    </source>
</evidence>
<organism evidence="3 4">
    <name type="scientific">Actinopolymorpha rutila</name>
    <dbReference type="NCBI Taxonomy" id="446787"/>
    <lineage>
        <taxon>Bacteria</taxon>
        <taxon>Bacillati</taxon>
        <taxon>Actinomycetota</taxon>
        <taxon>Actinomycetes</taxon>
        <taxon>Propionibacteriales</taxon>
        <taxon>Actinopolymorphaceae</taxon>
        <taxon>Actinopolymorpha</taxon>
    </lineage>
</organism>
<dbReference type="PANTHER" id="PTHR46825:SF9">
    <property type="entry name" value="BETA-LACTAMASE-RELATED DOMAIN-CONTAINING PROTEIN"/>
    <property type="match status" value="1"/>
</dbReference>
<dbReference type="PANTHER" id="PTHR46825">
    <property type="entry name" value="D-ALANYL-D-ALANINE-CARBOXYPEPTIDASE/ENDOPEPTIDASE AMPH"/>
    <property type="match status" value="1"/>
</dbReference>
<dbReference type="EMBL" id="JACBZH010000001">
    <property type="protein sequence ID" value="NYH93488.1"/>
    <property type="molecule type" value="Genomic_DNA"/>
</dbReference>
<feature type="region of interest" description="Disordered" evidence="1">
    <location>
        <begin position="1"/>
        <end position="23"/>
    </location>
</feature>
<dbReference type="InterPro" id="IPR050491">
    <property type="entry name" value="AmpC-like"/>
</dbReference>
<dbReference type="Pfam" id="PF00144">
    <property type="entry name" value="Beta-lactamase"/>
    <property type="match status" value="1"/>
</dbReference>
<dbReference type="InterPro" id="IPR001466">
    <property type="entry name" value="Beta-lactam-related"/>
</dbReference>
<protein>
    <submittedName>
        <fullName evidence="3">CubicO group peptidase (Beta-lactamase class C family)</fullName>
    </submittedName>
</protein>
<evidence type="ECO:0000313" key="3">
    <source>
        <dbReference type="EMBL" id="NYH93488.1"/>
    </source>
</evidence>
<sequence length="350" mass="37622">MNDLNETADSAVPANSDGSDGFLPSAVEDHLRARMKQHHIPALGLAVVRGGEPLARAYGTANLEWDAPATTGTAFQLASVTKLLTTTLLMLVVEDGTLRLDAPVGEYLPDAPPGWEQVTVRRLTSHTSGLSDDVGSPASVEEAVRAAFERPLEYEPGTQVRYGLSDYVVLAYLLKAVTGRTFTDLLRERLTDPLGMTSTRFDHAADDGTARVSDVLPRRATIYDVRDDRRQVYAFLFPAWTYAAGGLYSSPADLATWAAALRGGELLSPASVREMWTPERLRDGSAGPFGVGWIVDQRHGSPSVGHSGGPALADVMHLVDDDLTVAVLTNQQNLRPYLAGEVADLLRSAG</sequence>
<accession>A0A852ZNK9</accession>
<comment type="caution">
    <text evidence="3">The sequence shown here is derived from an EMBL/GenBank/DDBJ whole genome shotgun (WGS) entry which is preliminary data.</text>
</comment>
<evidence type="ECO:0000256" key="1">
    <source>
        <dbReference type="SAM" id="MobiDB-lite"/>
    </source>
</evidence>
<dbReference type="AlphaFoldDB" id="A0A852ZNK9"/>
<proteinExistence type="predicted"/>
<dbReference type="RefSeq" id="WP_179791007.1">
    <property type="nucleotide sequence ID" value="NZ_BAAARR010000045.1"/>
</dbReference>
<dbReference type="Proteomes" id="UP000579605">
    <property type="component" value="Unassembled WGS sequence"/>
</dbReference>
<name>A0A852ZNK9_9ACTN</name>
<gene>
    <name evidence="3" type="ORF">F4554_006126</name>
</gene>
<reference evidence="3 4" key="1">
    <citation type="submission" date="2020-07" db="EMBL/GenBank/DDBJ databases">
        <title>Sequencing the genomes of 1000 actinobacteria strains.</title>
        <authorList>
            <person name="Klenk H.-P."/>
        </authorList>
    </citation>
    <scope>NUCLEOTIDE SEQUENCE [LARGE SCALE GENOMIC DNA]</scope>
    <source>
        <strain evidence="3 4">DSM 18448</strain>
    </source>
</reference>
<feature type="domain" description="Beta-lactamase-related" evidence="2">
    <location>
        <begin position="28"/>
        <end position="334"/>
    </location>
</feature>
<dbReference type="InterPro" id="IPR012338">
    <property type="entry name" value="Beta-lactam/transpept-like"/>
</dbReference>
<evidence type="ECO:0000313" key="4">
    <source>
        <dbReference type="Proteomes" id="UP000579605"/>
    </source>
</evidence>
<dbReference type="Gene3D" id="3.40.710.10">
    <property type="entry name" value="DD-peptidase/beta-lactamase superfamily"/>
    <property type="match status" value="1"/>
</dbReference>
<dbReference type="SUPFAM" id="SSF56601">
    <property type="entry name" value="beta-lactamase/transpeptidase-like"/>
    <property type="match status" value="1"/>
</dbReference>
<keyword evidence="4" id="KW-1185">Reference proteome</keyword>